<dbReference type="PANTHER" id="PTHR10683:SF18">
    <property type="entry name" value="TRANSALDOLASE"/>
    <property type="match status" value="1"/>
</dbReference>
<proteinExistence type="predicted"/>
<dbReference type="AlphaFoldDB" id="B0DJS4"/>
<dbReference type="PROSITE" id="PS01054">
    <property type="entry name" value="TRANSALDOLASE_1"/>
    <property type="match status" value="1"/>
</dbReference>
<evidence type="ECO:0000313" key="2">
    <source>
        <dbReference type="EMBL" id="EDR05260.1"/>
    </source>
</evidence>
<accession>B0DJS4</accession>
<dbReference type="GO" id="GO:0005975">
    <property type="term" value="P:carbohydrate metabolic process"/>
    <property type="evidence" value="ECO:0007669"/>
    <property type="project" value="InterPro"/>
</dbReference>
<dbReference type="EMBL" id="DS547114">
    <property type="protein sequence ID" value="EDR05260.1"/>
    <property type="molecule type" value="Genomic_DNA"/>
</dbReference>
<protein>
    <submittedName>
        <fullName evidence="2">Transaldolase</fullName>
    </submittedName>
</protein>
<dbReference type="GO" id="GO:0006098">
    <property type="term" value="P:pentose-phosphate shunt"/>
    <property type="evidence" value="ECO:0007669"/>
    <property type="project" value="UniProtKB-UniPathway"/>
</dbReference>
<dbReference type="PANTHER" id="PTHR10683">
    <property type="entry name" value="TRANSALDOLASE"/>
    <property type="match status" value="1"/>
</dbReference>
<name>B0DJS4_LACBS</name>
<dbReference type="InterPro" id="IPR018225">
    <property type="entry name" value="Transaldolase_AS"/>
</dbReference>
<dbReference type="HOGENOM" id="CLU_047470_0_1_1"/>
<dbReference type="Gene3D" id="3.20.20.70">
    <property type="entry name" value="Aldolase class I"/>
    <property type="match status" value="1"/>
</dbReference>
<evidence type="ECO:0000256" key="1">
    <source>
        <dbReference type="ARBA" id="ARBA00023270"/>
    </source>
</evidence>
<sequence length="446" mass="47866">MATDPEFEFTALDAIRQSGIVIASDGAEYLKIKEFNPIDATSNPSLVSHALSKPEYAHIFTDAVHYACSTLPTASLNEQTDLAMDKLLVQVGAEILNIIPGRVSVSVDPRLGYDYHAILTKAKSLTSLFNSLSPPIPPSRFLIKIPATYPGILAAHTLESLPSSPIHTNLTLVFGQVQAVACAQAGVSVVSPFVGRVKDWCDARARLGLDDVGHISDERKKPAIETHPGLNLLRDIRNAYTQLGTKTQIMAAGFRSVDELVEVGRHGSKGGPDLVTLPPELLDGLRRREGVRADSTLSDSISPPWALPTSTIPVYFNPTSPDPDGTLFENALKEEGGIALDKVPEGLEKFSRDARKLEGRVRCALEVLREAEARGKSQMGVGQTSTSDACENGQLDRTTTTLVAKKGLEGIEWVEQTSSLNLNLCAGVQEGVIAVGQCLGQSVKVI</sequence>
<gene>
    <name evidence="2" type="ORF">LACBIDRAFT_303585</name>
</gene>
<dbReference type="OrthoDB" id="2015515at2759"/>
<keyword evidence="3" id="KW-1185">Reference proteome</keyword>
<dbReference type="UniPathway" id="UPA00115">
    <property type="reaction ID" value="UER00414"/>
</dbReference>
<dbReference type="InterPro" id="IPR001585">
    <property type="entry name" value="TAL/FSA"/>
</dbReference>
<dbReference type="RefSeq" id="XP_001884225.1">
    <property type="nucleotide sequence ID" value="XM_001884190.1"/>
</dbReference>
<dbReference type="SUPFAM" id="SSF51569">
    <property type="entry name" value="Aldolase"/>
    <property type="match status" value="1"/>
</dbReference>
<dbReference type="GeneID" id="6079751"/>
<dbReference type="KEGG" id="lbc:LACBIDRAFT_303585"/>
<organism evidence="3">
    <name type="scientific">Laccaria bicolor (strain S238N-H82 / ATCC MYA-4686)</name>
    <name type="common">Bicoloured deceiver</name>
    <name type="synonym">Laccaria laccata var. bicolor</name>
    <dbReference type="NCBI Taxonomy" id="486041"/>
    <lineage>
        <taxon>Eukaryota</taxon>
        <taxon>Fungi</taxon>
        <taxon>Dikarya</taxon>
        <taxon>Basidiomycota</taxon>
        <taxon>Agaricomycotina</taxon>
        <taxon>Agaricomycetes</taxon>
        <taxon>Agaricomycetidae</taxon>
        <taxon>Agaricales</taxon>
        <taxon>Agaricineae</taxon>
        <taxon>Hydnangiaceae</taxon>
        <taxon>Laccaria</taxon>
    </lineage>
</organism>
<dbReference type="Pfam" id="PF00923">
    <property type="entry name" value="TAL_FSA"/>
    <property type="match status" value="1"/>
</dbReference>
<dbReference type="Proteomes" id="UP000001194">
    <property type="component" value="Unassembled WGS sequence"/>
</dbReference>
<keyword evidence="1" id="KW-0704">Schiff base</keyword>
<reference evidence="2 3" key="1">
    <citation type="journal article" date="2008" name="Nature">
        <title>The genome of Laccaria bicolor provides insights into mycorrhizal symbiosis.</title>
        <authorList>
            <person name="Martin F."/>
            <person name="Aerts A."/>
            <person name="Ahren D."/>
            <person name="Brun A."/>
            <person name="Danchin E.G.J."/>
            <person name="Duchaussoy F."/>
            <person name="Gibon J."/>
            <person name="Kohler A."/>
            <person name="Lindquist E."/>
            <person name="Pereda V."/>
            <person name="Salamov A."/>
            <person name="Shapiro H.J."/>
            <person name="Wuyts J."/>
            <person name="Blaudez D."/>
            <person name="Buee M."/>
            <person name="Brokstein P."/>
            <person name="Canbaeck B."/>
            <person name="Cohen D."/>
            <person name="Courty P.E."/>
            <person name="Coutinho P.M."/>
            <person name="Delaruelle C."/>
            <person name="Detter J.C."/>
            <person name="Deveau A."/>
            <person name="DiFazio S."/>
            <person name="Duplessis S."/>
            <person name="Fraissinet-Tachet L."/>
            <person name="Lucic E."/>
            <person name="Frey-Klett P."/>
            <person name="Fourrey C."/>
            <person name="Feussner I."/>
            <person name="Gay G."/>
            <person name="Grimwood J."/>
            <person name="Hoegger P.J."/>
            <person name="Jain P."/>
            <person name="Kilaru S."/>
            <person name="Labbe J."/>
            <person name="Lin Y.C."/>
            <person name="Legue V."/>
            <person name="Le Tacon F."/>
            <person name="Marmeisse R."/>
            <person name="Melayah D."/>
            <person name="Montanini B."/>
            <person name="Muratet M."/>
            <person name="Nehls U."/>
            <person name="Niculita-Hirzel H."/>
            <person name="Oudot-Le Secq M.P."/>
            <person name="Peter M."/>
            <person name="Quesneville H."/>
            <person name="Rajashekar B."/>
            <person name="Reich M."/>
            <person name="Rouhier N."/>
            <person name="Schmutz J."/>
            <person name="Yin T."/>
            <person name="Chalot M."/>
            <person name="Henrissat B."/>
            <person name="Kuees U."/>
            <person name="Lucas S."/>
            <person name="Van de Peer Y."/>
            <person name="Podila G.K."/>
            <person name="Polle A."/>
            <person name="Pukkila P.J."/>
            <person name="Richardson P.M."/>
            <person name="Rouze P."/>
            <person name="Sanders I.R."/>
            <person name="Stajich J.E."/>
            <person name="Tunlid A."/>
            <person name="Tuskan G."/>
            <person name="Grigoriev I.V."/>
        </authorList>
    </citation>
    <scope>NUCLEOTIDE SEQUENCE [LARGE SCALE GENOMIC DNA]</scope>
    <source>
        <strain evidence="3">S238N-H82 / ATCC MYA-4686</strain>
    </source>
</reference>
<dbReference type="InParanoid" id="B0DJS4"/>
<dbReference type="InterPro" id="IPR013785">
    <property type="entry name" value="Aldolase_TIM"/>
</dbReference>
<evidence type="ECO:0000313" key="3">
    <source>
        <dbReference type="Proteomes" id="UP000001194"/>
    </source>
</evidence>
<dbReference type="STRING" id="486041.B0DJS4"/>